<comment type="caution">
    <text evidence="2">The sequence shown here is derived from an EMBL/GenBank/DDBJ whole genome shotgun (WGS) entry which is preliminary data.</text>
</comment>
<proteinExistence type="predicted"/>
<feature type="signal peptide" evidence="1">
    <location>
        <begin position="1"/>
        <end position="28"/>
    </location>
</feature>
<dbReference type="RefSeq" id="WP_143265222.1">
    <property type="nucleotide sequence ID" value="NZ_JADBEG010000001.1"/>
</dbReference>
<dbReference type="SUPFAM" id="SSF50494">
    <property type="entry name" value="Trypsin-like serine proteases"/>
    <property type="match status" value="1"/>
</dbReference>
<sequence>MPNSTLALLLVAASCPTTAILTTSTASAASSTPFGELRAEINASPQAYGDPFYDQSTNTLHVTMAHPEALKGTPALRSSDDVDGEALGARQNVAIEVDSVKYSHEELKRVMDQISTTQPWTSDVKASLATWGIDPKADKVEVGLTQVTPAIAQEASALFGDKVELVTRSRDKSADKITKLSGLPKVVKIASQDNAKTGTSARKSFAPAAAGPPLVDSEPYIGGDRMWREFNVAGQEELEECTAGGMWSTGADAMASAGHCSQPNINWTQGYYDQPNNTLWETGHMGFAFVNAFSEGGSDSMLLDGGNYAPYVWSSANGGLQATPVTAATTVAVQGVAVCFDGSFSGTQCSGHVSIPDQCSIVEGPNPETGIPTDVTVCNQTRVTSATSIVQFGDSGGPVFLDLGTSGAAALGVISALNDNGLTGVYANRTGMMAHFVGDFVI</sequence>
<keyword evidence="3" id="KW-1185">Reference proteome</keyword>
<reference evidence="2 3" key="1">
    <citation type="submission" date="2020-10" db="EMBL/GenBank/DDBJ databases">
        <title>Sequencing the genomes of 1000 actinobacteria strains.</title>
        <authorList>
            <person name="Klenk H.-P."/>
        </authorList>
    </citation>
    <scope>NUCLEOTIDE SEQUENCE [LARGE SCALE GENOMIC DNA]</scope>
    <source>
        <strain evidence="2 3">DSM 44653</strain>
    </source>
</reference>
<dbReference type="InterPro" id="IPR043504">
    <property type="entry name" value="Peptidase_S1_PA_chymotrypsin"/>
</dbReference>
<evidence type="ECO:0000313" key="2">
    <source>
        <dbReference type="EMBL" id="MBE1493988.1"/>
    </source>
</evidence>
<accession>A0ABR9HSU0</accession>
<evidence type="ECO:0000313" key="3">
    <source>
        <dbReference type="Proteomes" id="UP000631670"/>
    </source>
</evidence>
<dbReference type="InterPro" id="IPR009003">
    <property type="entry name" value="Peptidase_S1_PA"/>
</dbReference>
<evidence type="ECO:0000256" key="1">
    <source>
        <dbReference type="SAM" id="SignalP"/>
    </source>
</evidence>
<organism evidence="2 3">
    <name type="scientific">Amycolatopsis lexingtonensis</name>
    <dbReference type="NCBI Taxonomy" id="218822"/>
    <lineage>
        <taxon>Bacteria</taxon>
        <taxon>Bacillati</taxon>
        <taxon>Actinomycetota</taxon>
        <taxon>Actinomycetes</taxon>
        <taxon>Pseudonocardiales</taxon>
        <taxon>Pseudonocardiaceae</taxon>
        <taxon>Amycolatopsis</taxon>
    </lineage>
</organism>
<dbReference type="Gene3D" id="2.40.10.10">
    <property type="entry name" value="Trypsin-like serine proteases"/>
    <property type="match status" value="2"/>
</dbReference>
<gene>
    <name evidence="2" type="ORF">H4696_001088</name>
</gene>
<protein>
    <recommendedName>
        <fullName evidence="4">Peptidase S1 domain-containing protein</fullName>
    </recommendedName>
</protein>
<keyword evidence="1" id="KW-0732">Signal</keyword>
<name>A0ABR9HSU0_9PSEU</name>
<dbReference type="EMBL" id="JADBEG010000001">
    <property type="protein sequence ID" value="MBE1493988.1"/>
    <property type="molecule type" value="Genomic_DNA"/>
</dbReference>
<feature type="chain" id="PRO_5045203960" description="Peptidase S1 domain-containing protein" evidence="1">
    <location>
        <begin position="29"/>
        <end position="442"/>
    </location>
</feature>
<evidence type="ECO:0008006" key="4">
    <source>
        <dbReference type="Google" id="ProtNLM"/>
    </source>
</evidence>
<dbReference type="Proteomes" id="UP000631670">
    <property type="component" value="Unassembled WGS sequence"/>
</dbReference>